<dbReference type="STRING" id="443254.Marpi_1993"/>
<feature type="domain" description="ABC transmembrane type-1" evidence="10">
    <location>
        <begin position="52"/>
        <end position="232"/>
    </location>
</feature>
<keyword evidence="3 8" id="KW-0812">Transmembrane</keyword>
<dbReference type="eggNOG" id="COG0600">
    <property type="taxonomic scope" value="Bacteria"/>
</dbReference>
<dbReference type="Pfam" id="PF00528">
    <property type="entry name" value="BPD_transp_1"/>
    <property type="match status" value="1"/>
</dbReference>
<dbReference type="PROSITE" id="PS00211">
    <property type="entry name" value="ABC_TRANSPORTER_1"/>
    <property type="match status" value="1"/>
</dbReference>
<dbReference type="GO" id="GO:0005524">
    <property type="term" value="F:ATP binding"/>
    <property type="evidence" value="ECO:0007669"/>
    <property type="project" value="UniProtKB-KW"/>
</dbReference>
<dbReference type="PANTHER" id="PTHR42781">
    <property type="entry name" value="SPERMIDINE/PUTRESCINE IMPORT ATP-BINDING PROTEIN POTA"/>
    <property type="match status" value="1"/>
</dbReference>
<dbReference type="GO" id="GO:0005886">
    <property type="term" value="C:plasma membrane"/>
    <property type="evidence" value="ECO:0007669"/>
    <property type="project" value="UniProtKB-SubCell"/>
</dbReference>
<dbReference type="PANTHER" id="PTHR42781:SF8">
    <property type="entry name" value="BICARBONATE TRANSPORT ATP-BINDING PROTEIN CMPC"/>
    <property type="match status" value="1"/>
</dbReference>
<dbReference type="GO" id="GO:0016887">
    <property type="term" value="F:ATP hydrolysis activity"/>
    <property type="evidence" value="ECO:0007669"/>
    <property type="project" value="InterPro"/>
</dbReference>
<dbReference type="EMBL" id="CP003257">
    <property type="protein sequence ID" value="AEX86369.1"/>
    <property type="molecule type" value="Genomic_DNA"/>
</dbReference>
<dbReference type="AlphaFoldDB" id="H2J6T8"/>
<evidence type="ECO:0000256" key="5">
    <source>
        <dbReference type="ARBA" id="ARBA00022840"/>
    </source>
</evidence>
<dbReference type="InterPro" id="IPR003439">
    <property type="entry name" value="ABC_transporter-like_ATP-bd"/>
</dbReference>
<dbReference type="PROSITE" id="PS50893">
    <property type="entry name" value="ABC_TRANSPORTER_2"/>
    <property type="match status" value="1"/>
</dbReference>
<dbReference type="Pfam" id="PF00005">
    <property type="entry name" value="ABC_tran"/>
    <property type="match status" value="1"/>
</dbReference>
<keyword evidence="2 8" id="KW-0813">Transport</keyword>
<dbReference type="InterPro" id="IPR027417">
    <property type="entry name" value="P-loop_NTPase"/>
</dbReference>
<proteinExistence type="inferred from homology"/>
<dbReference type="Proteomes" id="UP000007161">
    <property type="component" value="Chromosome"/>
</dbReference>
<dbReference type="OrthoDB" id="9801958at2"/>
<evidence type="ECO:0000256" key="8">
    <source>
        <dbReference type="RuleBase" id="RU363032"/>
    </source>
</evidence>
<evidence type="ECO:0000259" key="9">
    <source>
        <dbReference type="PROSITE" id="PS50893"/>
    </source>
</evidence>
<dbReference type="InterPro" id="IPR035906">
    <property type="entry name" value="MetI-like_sf"/>
</dbReference>
<organism evidence="11 12">
    <name type="scientific">Marinitoga piezophila (strain DSM 14283 / JCM 11233 / KA3)</name>
    <dbReference type="NCBI Taxonomy" id="443254"/>
    <lineage>
        <taxon>Bacteria</taxon>
        <taxon>Thermotogati</taxon>
        <taxon>Thermotogota</taxon>
        <taxon>Thermotogae</taxon>
        <taxon>Petrotogales</taxon>
        <taxon>Petrotogaceae</taxon>
        <taxon>Marinitoga</taxon>
    </lineage>
</organism>
<dbReference type="Gene3D" id="1.10.3720.10">
    <property type="entry name" value="MetI-like"/>
    <property type="match status" value="1"/>
</dbReference>
<keyword evidence="5" id="KW-0067">ATP-binding</keyword>
<keyword evidence="6 8" id="KW-1133">Transmembrane helix</keyword>
<keyword evidence="12" id="KW-1185">Reference proteome</keyword>
<evidence type="ECO:0000256" key="1">
    <source>
        <dbReference type="ARBA" id="ARBA00004141"/>
    </source>
</evidence>
<keyword evidence="4" id="KW-0547">Nucleotide-binding</keyword>
<dbReference type="HOGENOM" id="CLU_042243_0_0_0"/>
<evidence type="ECO:0000256" key="2">
    <source>
        <dbReference type="ARBA" id="ARBA00022448"/>
    </source>
</evidence>
<feature type="transmembrane region" description="Helical" evidence="8">
    <location>
        <begin position="59"/>
        <end position="79"/>
    </location>
</feature>
<dbReference type="SMART" id="SM00382">
    <property type="entry name" value="AAA"/>
    <property type="match status" value="1"/>
</dbReference>
<dbReference type="SUPFAM" id="SSF52540">
    <property type="entry name" value="P-loop containing nucleoside triphosphate hydrolases"/>
    <property type="match status" value="1"/>
</dbReference>
<evidence type="ECO:0000256" key="6">
    <source>
        <dbReference type="ARBA" id="ARBA00022989"/>
    </source>
</evidence>
<accession>H2J6T8</accession>
<feature type="domain" description="ABC transporter" evidence="9">
    <location>
        <begin position="264"/>
        <end position="478"/>
    </location>
</feature>
<dbReference type="InterPro" id="IPR000515">
    <property type="entry name" value="MetI-like"/>
</dbReference>
<evidence type="ECO:0000256" key="3">
    <source>
        <dbReference type="ARBA" id="ARBA00022692"/>
    </source>
</evidence>
<dbReference type="InterPro" id="IPR003593">
    <property type="entry name" value="AAA+_ATPase"/>
</dbReference>
<gene>
    <name evidence="11" type="ordered locus">Marpi_1993</name>
</gene>
<evidence type="ECO:0000256" key="4">
    <source>
        <dbReference type="ARBA" id="ARBA00022741"/>
    </source>
</evidence>
<evidence type="ECO:0000256" key="7">
    <source>
        <dbReference type="ARBA" id="ARBA00023136"/>
    </source>
</evidence>
<comment type="subcellular location">
    <subcellularLocation>
        <location evidence="8">Cell membrane</location>
        <topology evidence="8">Multi-pass membrane protein</topology>
    </subcellularLocation>
    <subcellularLocation>
        <location evidence="1">Membrane</location>
        <topology evidence="1">Multi-pass membrane protein</topology>
    </subcellularLocation>
</comment>
<dbReference type="RefSeq" id="WP_014297439.1">
    <property type="nucleotide sequence ID" value="NC_016751.1"/>
</dbReference>
<reference evidence="11 12" key="1">
    <citation type="journal article" date="2012" name="J. Bacteriol.">
        <title>Complete Genome Sequence of the Thermophilic, Piezophilic, Heterotrophic Bacterium Marinitoga piezophila KA3.</title>
        <authorList>
            <person name="Lucas S."/>
            <person name="Han J."/>
            <person name="Lapidus A."/>
            <person name="Cheng J.F."/>
            <person name="Goodwin L.A."/>
            <person name="Pitluck S."/>
            <person name="Peters L."/>
            <person name="Mikhailova N."/>
            <person name="Teshima H."/>
            <person name="Detter J.C."/>
            <person name="Han C."/>
            <person name="Tapia R."/>
            <person name="Land M."/>
            <person name="Hauser L."/>
            <person name="Kyrpides N.C."/>
            <person name="Ivanova N."/>
            <person name="Pagani I."/>
            <person name="Vannier P."/>
            <person name="Oger P."/>
            <person name="Bartlett D.H."/>
            <person name="Noll K.M."/>
            <person name="Woyke T."/>
            <person name="Jebbar M."/>
        </authorList>
    </citation>
    <scope>NUCLEOTIDE SEQUENCE [LARGE SCALE GENOMIC DNA]</scope>
    <source>
        <strain evidence="12">DSM 14283 / JCM 11233 / KA3</strain>
    </source>
</reference>
<evidence type="ECO:0000313" key="12">
    <source>
        <dbReference type="Proteomes" id="UP000007161"/>
    </source>
</evidence>
<feature type="transmembrane region" description="Helical" evidence="8">
    <location>
        <begin position="91"/>
        <end position="112"/>
    </location>
</feature>
<dbReference type="PROSITE" id="PS50928">
    <property type="entry name" value="ABC_TM1"/>
    <property type="match status" value="1"/>
</dbReference>
<protein>
    <submittedName>
        <fullName evidence="11">ABC-type nitrate/sulfonate/bicarbonate transport system, ATPase component</fullName>
    </submittedName>
</protein>
<dbReference type="KEGG" id="mpz:Marpi_1993"/>
<dbReference type="Gene3D" id="3.40.50.300">
    <property type="entry name" value="P-loop containing nucleotide triphosphate hydrolases"/>
    <property type="match status" value="1"/>
</dbReference>
<reference evidence="12" key="2">
    <citation type="submission" date="2012-01" db="EMBL/GenBank/DDBJ databases">
        <title>Complete sequence of chromosome of Marinitoga piezophila KA3.</title>
        <authorList>
            <person name="Lucas S."/>
            <person name="Han J."/>
            <person name="Lapidus A."/>
            <person name="Cheng J.-F."/>
            <person name="Goodwin L."/>
            <person name="Pitluck S."/>
            <person name="Peters L."/>
            <person name="Mikhailova N."/>
            <person name="Teshima H."/>
            <person name="Detter J.C."/>
            <person name="Han C."/>
            <person name="Tapia R."/>
            <person name="Land M."/>
            <person name="Hauser L."/>
            <person name="Kyrpides N."/>
            <person name="Ivanova N."/>
            <person name="Pagani I."/>
            <person name="Jebbar M."/>
            <person name="Vannier P."/>
            <person name="Oger P."/>
            <person name="Cario A."/>
            <person name="Bartlett D."/>
            <person name="Noll K.M."/>
            <person name="Woyke T."/>
        </authorList>
    </citation>
    <scope>NUCLEOTIDE SEQUENCE [LARGE SCALE GENOMIC DNA]</scope>
    <source>
        <strain evidence="12">DSM 14283 / JCM 11233 / KA3</strain>
    </source>
</reference>
<comment type="similarity">
    <text evidence="8">Belongs to the binding-protein-dependent transport system permease family.</text>
</comment>
<name>H2J6T8_MARPK</name>
<dbReference type="CDD" id="cd06261">
    <property type="entry name" value="TM_PBP2"/>
    <property type="match status" value="1"/>
</dbReference>
<evidence type="ECO:0000313" key="11">
    <source>
        <dbReference type="EMBL" id="AEX86369.1"/>
    </source>
</evidence>
<feature type="transmembrane region" description="Helical" evidence="8">
    <location>
        <begin position="7"/>
        <end position="24"/>
    </location>
</feature>
<dbReference type="InterPro" id="IPR050093">
    <property type="entry name" value="ABC_SmlMolc_Importer"/>
</dbReference>
<keyword evidence="7 8" id="KW-0472">Membrane</keyword>
<dbReference type="SUPFAM" id="SSF161098">
    <property type="entry name" value="MetI-like"/>
    <property type="match status" value="1"/>
</dbReference>
<dbReference type="GO" id="GO:0055085">
    <property type="term" value="P:transmembrane transport"/>
    <property type="evidence" value="ECO:0007669"/>
    <property type="project" value="InterPro"/>
</dbReference>
<evidence type="ECO:0000259" key="10">
    <source>
        <dbReference type="PROSITE" id="PS50928"/>
    </source>
</evidence>
<dbReference type="InterPro" id="IPR017871">
    <property type="entry name" value="ABC_transporter-like_CS"/>
</dbReference>
<dbReference type="eggNOG" id="COG1116">
    <property type="taxonomic scope" value="Bacteria"/>
</dbReference>
<sequence length="488" mass="56028">MKKYSILGFLIIYLVWHMAAYYLHNELLVPYPHNVFLRLLSFFKTKDFYIDLFSTISKIILGFIISTIIGIPFGILSGLSEKFFKIFRPTLMIIQSSPVVSYIAIAMLWFGIGFYTPVFVSFMVVFPIVVLNISEGIKSTDKKLLEMAKVFEIPDKKILTKIYIPSLVPFLKSTLNLISGNLWKAVVIGEFLAGERGIGVGLSFSKIALDTEGVFAYSVLLAILGLSSEKLLKNLSHLKRKDRGKIPHIKNSINIKKERNLQNIIIEDLNKQFDGNVILQGFNITFYHNKINIMLGESGIGKTTILNLIAELLKPDKGVIIKKGKIGYIFQDDRLIPWLTVYENLELVNEKIDTEELEKLLEFLNLSKDVLLMYPDELSGGMKKRINILRAIVYEPDIILMDEAFSSLDISTKYKVMNELLNIQKERLYTIVMVTHDPFEVSVLGEIVYILKEKPIKIHKKFEFRESYKRNSEENHHILYEINKILLA</sequence>